<reference evidence="2 3" key="1">
    <citation type="submission" date="2017-08" db="EMBL/GenBank/DDBJ databases">
        <title>Mechanisms for carbon and nitrogen cycling indicate functional differentiation within the Candidate Phyla Radiation.</title>
        <authorList>
            <person name="Danczak R.E."/>
            <person name="Johnston M.D."/>
            <person name="Kenah C."/>
            <person name="Slattery M."/>
            <person name="Wrighton K.C."/>
            <person name="Wilkins M.J."/>
        </authorList>
    </citation>
    <scope>NUCLEOTIDE SEQUENCE [LARGE SCALE GENOMIC DNA]</scope>
    <source>
        <strain evidence="2">Gr01-1014_85</strain>
    </source>
</reference>
<dbReference type="Proteomes" id="UP000316253">
    <property type="component" value="Unassembled WGS sequence"/>
</dbReference>
<keyword evidence="1" id="KW-0812">Transmembrane</keyword>
<name>A0A554JCF6_9BACT</name>
<accession>A0A554JCF6</accession>
<feature type="transmembrane region" description="Helical" evidence="1">
    <location>
        <begin position="43"/>
        <end position="63"/>
    </location>
</feature>
<proteinExistence type="predicted"/>
<gene>
    <name evidence="2" type="ORF">CEO22_269</name>
</gene>
<evidence type="ECO:0000256" key="1">
    <source>
        <dbReference type="SAM" id="Phobius"/>
    </source>
</evidence>
<dbReference type="EMBL" id="VMFD01000019">
    <property type="protein sequence ID" value="TSC65999.1"/>
    <property type="molecule type" value="Genomic_DNA"/>
</dbReference>
<keyword evidence="1" id="KW-0472">Membrane</keyword>
<sequence length="80" mass="8900">MPILEQGYANLLSHFPGHYHSLVSLVVLAILVLTLVQLIRKSWLYLLLLLIFVPAAIPVMSSLGQGILEFLRYIANQGQA</sequence>
<evidence type="ECO:0000313" key="2">
    <source>
        <dbReference type="EMBL" id="TSC65999.1"/>
    </source>
</evidence>
<evidence type="ECO:0000313" key="3">
    <source>
        <dbReference type="Proteomes" id="UP000316253"/>
    </source>
</evidence>
<feature type="transmembrane region" description="Helical" evidence="1">
    <location>
        <begin position="18"/>
        <end position="36"/>
    </location>
</feature>
<dbReference type="AlphaFoldDB" id="A0A554JCF6"/>
<comment type="caution">
    <text evidence="2">The sequence shown here is derived from an EMBL/GenBank/DDBJ whole genome shotgun (WGS) entry which is preliminary data.</text>
</comment>
<keyword evidence="1" id="KW-1133">Transmembrane helix</keyword>
<organism evidence="2 3">
    <name type="scientific">Candidatus Berkelbacteria bacterium Gr01-1014_85</name>
    <dbReference type="NCBI Taxonomy" id="2017150"/>
    <lineage>
        <taxon>Bacteria</taxon>
        <taxon>Candidatus Berkelbacteria</taxon>
    </lineage>
</organism>
<protein>
    <submittedName>
        <fullName evidence="2">Uncharacterized protein</fullName>
    </submittedName>
</protein>